<proteinExistence type="predicted"/>
<dbReference type="Proteomes" id="UP001147700">
    <property type="component" value="Unassembled WGS sequence"/>
</dbReference>
<evidence type="ECO:0000313" key="2">
    <source>
        <dbReference type="EMBL" id="MDA0142544.1"/>
    </source>
</evidence>
<accession>A0ABT4RVD2</accession>
<name>A0ABT4RVD2_9ACTN</name>
<feature type="compositionally biased region" description="Basic and acidic residues" evidence="1">
    <location>
        <begin position="54"/>
        <end position="68"/>
    </location>
</feature>
<reference evidence="2" key="1">
    <citation type="submission" date="2022-10" db="EMBL/GenBank/DDBJ databases">
        <title>The WGS of Solirubrobacter sp. CPCC 204708.</title>
        <authorList>
            <person name="Jiang Z."/>
        </authorList>
    </citation>
    <scope>NUCLEOTIDE SEQUENCE</scope>
    <source>
        <strain evidence="2">CPCC 204708</strain>
    </source>
</reference>
<comment type="caution">
    <text evidence="2">The sequence shown here is derived from an EMBL/GenBank/DDBJ whole genome shotgun (WGS) entry which is preliminary data.</text>
</comment>
<evidence type="ECO:0000256" key="1">
    <source>
        <dbReference type="SAM" id="MobiDB-lite"/>
    </source>
</evidence>
<sequence length="107" mass="12270">MVNRDPNEDESDEDKNEPRLAVLNHAPDGQSNNDQRDDHSDGANASAILRHRGDRNEREKPKDRERIENAASTRRVYPTIAWTIPLVGVRLAQSSRERMLLSTKWDP</sequence>
<organism evidence="2 3">
    <name type="scientific">Solirubrobacter deserti</name>
    <dbReference type="NCBI Taxonomy" id="2282478"/>
    <lineage>
        <taxon>Bacteria</taxon>
        <taxon>Bacillati</taxon>
        <taxon>Actinomycetota</taxon>
        <taxon>Thermoleophilia</taxon>
        <taxon>Solirubrobacterales</taxon>
        <taxon>Solirubrobacteraceae</taxon>
        <taxon>Solirubrobacter</taxon>
    </lineage>
</organism>
<dbReference type="RefSeq" id="WP_202958702.1">
    <property type="nucleotide sequence ID" value="NZ_JAPCID010000101.1"/>
</dbReference>
<feature type="region of interest" description="Disordered" evidence="1">
    <location>
        <begin position="1"/>
        <end position="73"/>
    </location>
</feature>
<dbReference type="EMBL" id="JAPCID010000101">
    <property type="protein sequence ID" value="MDA0142544.1"/>
    <property type="molecule type" value="Genomic_DNA"/>
</dbReference>
<evidence type="ECO:0000313" key="3">
    <source>
        <dbReference type="Proteomes" id="UP001147700"/>
    </source>
</evidence>
<gene>
    <name evidence="2" type="ORF">OJ962_33980</name>
</gene>
<keyword evidence="3" id="KW-1185">Reference proteome</keyword>
<protein>
    <submittedName>
        <fullName evidence="2">Uncharacterized protein</fullName>
    </submittedName>
</protein>